<feature type="chain" id="PRO_5009909199" description="DUF6249 domain-containing protein" evidence="2">
    <location>
        <begin position="23"/>
        <end position="205"/>
    </location>
</feature>
<dbReference type="Pfam" id="PF19762">
    <property type="entry name" value="DUF6249"/>
    <property type="match status" value="1"/>
</dbReference>
<feature type="transmembrane region" description="Helical" evidence="1">
    <location>
        <begin position="164"/>
        <end position="185"/>
    </location>
</feature>
<keyword evidence="2" id="KW-0732">Signal</keyword>
<dbReference type="AlphaFoldDB" id="A0A1M5C3N6"/>
<keyword evidence="1" id="KW-1133">Transmembrane helix</keyword>
<evidence type="ECO:0000256" key="1">
    <source>
        <dbReference type="SAM" id="Phobius"/>
    </source>
</evidence>
<keyword evidence="5" id="KW-1185">Reference proteome</keyword>
<dbReference type="EMBL" id="FQTV01000009">
    <property type="protein sequence ID" value="SHF49349.1"/>
    <property type="molecule type" value="Genomic_DNA"/>
</dbReference>
<evidence type="ECO:0000256" key="2">
    <source>
        <dbReference type="SAM" id="SignalP"/>
    </source>
</evidence>
<feature type="transmembrane region" description="Helical" evidence="1">
    <location>
        <begin position="79"/>
        <end position="103"/>
    </location>
</feature>
<feature type="transmembrane region" description="Helical" evidence="1">
    <location>
        <begin position="139"/>
        <end position="158"/>
    </location>
</feature>
<dbReference type="InterPro" id="IPR046216">
    <property type="entry name" value="DUF6249"/>
</dbReference>
<protein>
    <recommendedName>
        <fullName evidence="3">DUF6249 domain-containing protein</fullName>
    </recommendedName>
</protein>
<name>A0A1M5C3N6_9BACE</name>
<reference evidence="4 5" key="1">
    <citation type="submission" date="2016-11" db="EMBL/GenBank/DDBJ databases">
        <authorList>
            <person name="Jaros S."/>
            <person name="Januszkiewicz K."/>
            <person name="Wedrychowicz H."/>
        </authorList>
    </citation>
    <scope>NUCLEOTIDE SEQUENCE [LARGE SCALE GENOMIC DNA]</scope>
    <source>
        <strain evidence="4 5">DSM 26991</strain>
    </source>
</reference>
<feature type="signal peptide" evidence="2">
    <location>
        <begin position="1"/>
        <end position="22"/>
    </location>
</feature>
<organism evidence="4 5">
    <name type="scientific">Bacteroides luti</name>
    <dbReference type="NCBI Taxonomy" id="1297750"/>
    <lineage>
        <taxon>Bacteria</taxon>
        <taxon>Pseudomonadati</taxon>
        <taxon>Bacteroidota</taxon>
        <taxon>Bacteroidia</taxon>
        <taxon>Bacteroidales</taxon>
        <taxon>Bacteroidaceae</taxon>
        <taxon>Bacteroides</taxon>
    </lineage>
</organism>
<dbReference type="STRING" id="1297750.SAMN05444405_10993"/>
<evidence type="ECO:0000259" key="3">
    <source>
        <dbReference type="Pfam" id="PF19762"/>
    </source>
</evidence>
<dbReference type="Proteomes" id="UP000184509">
    <property type="component" value="Unassembled WGS sequence"/>
</dbReference>
<gene>
    <name evidence="4" type="ORF">SAMN05444405_10993</name>
</gene>
<accession>A0A1M5C3N6</accession>
<evidence type="ECO:0000313" key="4">
    <source>
        <dbReference type="EMBL" id="SHF49349.1"/>
    </source>
</evidence>
<evidence type="ECO:0000313" key="5">
    <source>
        <dbReference type="Proteomes" id="UP000184509"/>
    </source>
</evidence>
<keyword evidence="1" id="KW-0812">Transmembrane</keyword>
<keyword evidence="1" id="KW-0472">Membrane</keyword>
<sequence>MKQFMIAFMMMFAVSISMMGQASPKKATVTKDTSNVTLTVQSTSADSAATDSAAQNYNGELKSLKEEFHGIPFEDSEGLLIPIVAIIFGCAVPVLIIFFIFWYRHKDKQAQYRLAEKALENGKDIPEGLFKEVQGATDVHAKGVKNAFLGLGLGIFLWALTGEFGLGCIGFMVMFMGIGQIVIHYTQNKQKPLEKNNPEQKSDEE</sequence>
<proteinExistence type="predicted"/>
<feature type="domain" description="DUF6249" evidence="3">
    <location>
        <begin position="83"/>
        <end position="187"/>
    </location>
</feature>